<feature type="transmembrane region" description="Helical" evidence="2">
    <location>
        <begin position="46"/>
        <end position="65"/>
    </location>
</feature>
<keyword evidence="4" id="KW-1185">Reference proteome</keyword>
<evidence type="ECO:0000256" key="1">
    <source>
        <dbReference type="SAM" id="MobiDB-lite"/>
    </source>
</evidence>
<accession>A0A7W9ATT3</accession>
<evidence type="ECO:0000313" key="4">
    <source>
        <dbReference type="Proteomes" id="UP000555546"/>
    </source>
</evidence>
<keyword evidence="2" id="KW-0812">Transmembrane</keyword>
<keyword evidence="2" id="KW-0472">Membrane</keyword>
<dbReference type="AlphaFoldDB" id="A0A7W9ATT3"/>
<dbReference type="InterPro" id="IPR024399">
    <property type="entry name" value="DUF2628"/>
</dbReference>
<feature type="transmembrane region" description="Helical" evidence="2">
    <location>
        <begin position="20"/>
        <end position="39"/>
    </location>
</feature>
<protein>
    <recommendedName>
        <fullName evidence="5">DUF2628 domain-containing protein</fullName>
    </recommendedName>
</protein>
<gene>
    <name evidence="3" type="ORF">FHS76_000296</name>
</gene>
<proteinExistence type="predicted"/>
<dbReference type="EMBL" id="JACIJG010000001">
    <property type="protein sequence ID" value="MBB5700458.1"/>
    <property type="molecule type" value="Genomic_DNA"/>
</dbReference>
<sequence>MAQFVVLEPDNTQGFEKTVFVRDGFHVLGLLVPFIWLLVQRLWFEAFAVMGVTILLGLVATRLGIADAVPLLSLIVSLFVALEGAQWKIAKLRRQGFVESAAIDAGNLDEAEIRYFTEKAASVEGVAEIPAPKPSLPRETPRPTYSSTGSTIGFVGHRGEN</sequence>
<comment type="caution">
    <text evidence="3">The sequence shown here is derived from an EMBL/GenBank/DDBJ whole genome shotgun (WGS) entry which is preliminary data.</text>
</comment>
<reference evidence="3 4" key="1">
    <citation type="submission" date="2020-08" db="EMBL/GenBank/DDBJ databases">
        <title>Genomic Encyclopedia of Type Strains, Phase IV (KMG-IV): sequencing the most valuable type-strain genomes for metagenomic binning, comparative biology and taxonomic classification.</title>
        <authorList>
            <person name="Goeker M."/>
        </authorList>
    </citation>
    <scope>NUCLEOTIDE SEQUENCE [LARGE SCALE GENOMIC DNA]</scope>
    <source>
        <strain evidence="3 4">DSM 26944</strain>
    </source>
</reference>
<evidence type="ECO:0000256" key="2">
    <source>
        <dbReference type="SAM" id="Phobius"/>
    </source>
</evidence>
<keyword evidence="2" id="KW-1133">Transmembrane helix</keyword>
<dbReference type="RefSeq" id="WP_183646998.1">
    <property type="nucleotide sequence ID" value="NZ_JACIJG010000001.1"/>
</dbReference>
<evidence type="ECO:0008006" key="5">
    <source>
        <dbReference type="Google" id="ProtNLM"/>
    </source>
</evidence>
<dbReference type="Pfam" id="PF10947">
    <property type="entry name" value="DUF2628"/>
    <property type="match status" value="1"/>
</dbReference>
<feature type="region of interest" description="Disordered" evidence="1">
    <location>
        <begin position="130"/>
        <end position="161"/>
    </location>
</feature>
<evidence type="ECO:0000313" key="3">
    <source>
        <dbReference type="EMBL" id="MBB5700458.1"/>
    </source>
</evidence>
<organism evidence="3 4">
    <name type="scientific">Brucella daejeonensis</name>
    <dbReference type="NCBI Taxonomy" id="659015"/>
    <lineage>
        <taxon>Bacteria</taxon>
        <taxon>Pseudomonadati</taxon>
        <taxon>Pseudomonadota</taxon>
        <taxon>Alphaproteobacteria</taxon>
        <taxon>Hyphomicrobiales</taxon>
        <taxon>Brucellaceae</taxon>
        <taxon>Brucella/Ochrobactrum group</taxon>
        <taxon>Brucella</taxon>
    </lineage>
</organism>
<name>A0A7W9ATT3_9HYPH</name>
<dbReference type="Proteomes" id="UP000555546">
    <property type="component" value="Unassembled WGS sequence"/>
</dbReference>